<gene>
    <name evidence="1" type="primary">ORF147767</name>
</gene>
<organism evidence="1">
    <name type="scientific">Arion vulgaris</name>
    <dbReference type="NCBI Taxonomy" id="1028688"/>
    <lineage>
        <taxon>Eukaryota</taxon>
        <taxon>Metazoa</taxon>
        <taxon>Spiralia</taxon>
        <taxon>Lophotrochozoa</taxon>
        <taxon>Mollusca</taxon>
        <taxon>Gastropoda</taxon>
        <taxon>Heterobranchia</taxon>
        <taxon>Euthyneura</taxon>
        <taxon>Panpulmonata</taxon>
        <taxon>Eupulmonata</taxon>
        <taxon>Stylommatophora</taxon>
        <taxon>Helicina</taxon>
        <taxon>Arionoidea</taxon>
        <taxon>Arionidae</taxon>
        <taxon>Arion</taxon>
    </lineage>
</organism>
<sequence>MNNHVCFKLFFTQEDLSGSAQTAVATSGCIWVVEAAGRHHMVPAHLRGPTPDFLFVFTPIAFA</sequence>
<reference evidence="1" key="1">
    <citation type="submission" date="2014-12" db="EMBL/GenBank/DDBJ databases">
        <title>Insight into the proteome of Arion vulgaris.</title>
        <authorList>
            <person name="Aradska J."/>
            <person name="Bulat T."/>
            <person name="Smidak R."/>
            <person name="Sarate P."/>
            <person name="Gangsoo J."/>
            <person name="Sialana F."/>
            <person name="Bilban M."/>
            <person name="Lubec G."/>
        </authorList>
    </citation>
    <scope>NUCLEOTIDE SEQUENCE</scope>
    <source>
        <tissue evidence="1">Skin</tissue>
    </source>
</reference>
<accession>A0A0B7AZS1</accession>
<dbReference type="AlphaFoldDB" id="A0A0B7AZS1"/>
<protein>
    <submittedName>
        <fullName evidence="1">Uncharacterized protein</fullName>
    </submittedName>
</protein>
<feature type="non-terminal residue" evidence="1">
    <location>
        <position position="63"/>
    </location>
</feature>
<dbReference type="EMBL" id="HACG01038500">
    <property type="protein sequence ID" value="CEK85365.1"/>
    <property type="molecule type" value="Transcribed_RNA"/>
</dbReference>
<proteinExistence type="predicted"/>
<evidence type="ECO:0000313" key="1">
    <source>
        <dbReference type="EMBL" id="CEK85365.1"/>
    </source>
</evidence>
<name>A0A0B7AZS1_9EUPU</name>